<evidence type="ECO:0000256" key="1">
    <source>
        <dbReference type="SAM" id="MobiDB-lite"/>
    </source>
</evidence>
<proteinExistence type="predicted"/>
<gene>
    <name evidence="2" type="ORF">SCF082_LOCUS44208</name>
</gene>
<dbReference type="EMBL" id="CAXAMM010040562">
    <property type="protein sequence ID" value="CAK9094025.1"/>
    <property type="molecule type" value="Genomic_DNA"/>
</dbReference>
<dbReference type="Proteomes" id="UP001642464">
    <property type="component" value="Unassembled WGS sequence"/>
</dbReference>
<evidence type="ECO:0000313" key="3">
    <source>
        <dbReference type="Proteomes" id="UP001642464"/>
    </source>
</evidence>
<feature type="non-terminal residue" evidence="2">
    <location>
        <position position="1"/>
    </location>
</feature>
<organism evidence="2 3">
    <name type="scientific">Durusdinium trenchii</name>
    <dbReference type="NCBI Taxonomy" id="1381693"/>
    <lineage>
        <taxon>Eukaryota</taxon>
        <taxon>Sar</taxon>
        <taxon>Alveolata</taxon>
        <taxon>Dinophyceae</taxon>
        <taxon>Suessiales</taxon>
        <taxon>Symbiodiniaceae</taxon>
        <taxon>Durusdinium</taxon>
    </lineage>
</organism>
<protein>
    <submittedName>
        <fullName evidence="2">Uncharacterized protein</fullName>
    </submittedName>
</protein>
<name>A0ABP0R1P8_9DINO</name>
<keyword evidence="3" id="KW-1185">Reference proteome</keyword>
<comment type="caution">
    <text evidence="2">The sequence shown here is derived from an EMBL/GenBank/DDBJ whole genome shotgun (WGS) entry which is preliminary data.</text>
</comment>
<sequence>DFFHTTVPYFFDYYGDLNPNVGLAQCPKYFPHVQDRDRTRPSTGAGEVAKQTSDARPDPTGSGTKDNNDAQFFR</sequence>
<reference evidence="2 3" key="1">
    <citation type="submission" date="2024-02" db="EMBL/GenBank/DDBJ databases">
        <authorList>
            <person name="Chen Y."/>
            <person name="Shah S."/>
            <person name="Dougan E. K."/>
            <person name="Thang M."/>
            <person name="Chan C."/>
        </authorList>
    </citation>
    <scope>NUCLEOTIDE SEQUENCE [LARGE SCALE GENOMIC DNA]</scope>
</reference>
<evidence type="ECO:0000313" key="2">
    <source>
        <dbReference type="EMBL" id="CAK9094025.1"/>
    </source>
</evidence>
<feature type="region of interest" description="Disordered" evidence="1">
    <location>
        <begin position="32"/>
        <end position="74"/>
    </location>
</feature>
<feature type="non-terminal residue" evidence="2">
    <location>
        <position position="74"/>
    </location>
</feature>
<accession>A0ABP0R1P8</accession>